<dbReference type="Proteomes" id="UP000238541">
    <property type="component" value="Unassembled WGS sequence"/>
</dbReference>
<proteinExistence type="predicted"/>
<dbReference type="RefSeq" id="WP_104447258.1">
    <property type="nucleotide sequence ID" value="NZ_NIRS01000001.1"/>
</dbReference>
<evidence type="ECO:0008006" key="3">
    <source>
        <dbReference type="Google" id="ProtNLM"/>
    </source>
</evidence>
<protein>
    <recommendedName>
        <fullName evidence="3">Toxin</fullName>
    </recommendedName>
</protein>
<dbReference type="Gene3D" id="3.40.390.10">
    <property type="entry name" value="Collagenase (Catalytic Domain)"/>
    <property type="match status" value="1"/>
</dbReference>
<evidence type="ECO:0000313" key="1">
    <source>
        <dbReference type="EMBL" id="PPK40000.1"/>
    </source>
</evidence>
<reference evidence="2" key="1">
    <citation type="submission" date="2017-06" db="EMBL/GenBank/DDBJ databases">
        <authorList>
            <person name="Furmanczyk E.M."/>
        </authorList>
    </citation>
    <scope>NUCLEOTIDE SEQUENCE [LARGE SCALE GENOMIC DNA]</scope>
    <source>
        <strain evidence="2">AP3_16</strain>
    </source>
</reference>
<sequence length="1610" mass="178345">MTTPVTPLFFPEALTMPGLWRELGQTHGLTQKDFEWFSHIELASQALRDEQTPPMLAKKILLKIPGQDPVTLAGSFLLTATPDDNGVILYTSYAGIQKFTSRSVLTEHLAARLKVANEDDELLAFMALSQRKTVVAADDIGLEFQTIEGDVFEDQRTTLSRHQQLNDQALLDELKALPSLTSLLDALLAEQLTVSFPGVDQSQTRVNFYLAATAGNEDASRPSRPWVNSLSLSDAVLLHYRHQRWPTGQTHEFSHPKKSPANADQGHWETAVTTVSGKLVSLLIGKLEHYWDAASANGASRRALFGRAIADQARVQLLLKREAGIITPEQSQDLHALISTATRTNTSMTVETVRLWEYQANYVELAGSLMVSASHAFLYTPTEGLQVLKDYQDLRDTVRSKFGAAGHEDELYGLLSLDERQRFIGFDRPNVTGEAISGAIFSKLFDAIVTKQLQNTEYSLQVFRHSDGAVDIRALFDKALDIRSMINERLLTLESDGRWSTRPVLSGDQHPSMVLADTAAAFVKSFSDIETLISADVAAQPIASLALQRVYLENLQPRLAHALSVGIRGEASLRTLGATLADADRAIVDTVFNPDQAERHNRRSLKGFRPDAYSLTLERSGLRDLLPLAHCLLLTERGGLDPSHSGRTILWTPAEGLEVFDNISRARQELNRRLLDPQQRMALLENLTPSQRVFHQRYSLGALRLIEGSALEQVARSSIDHFLARCEHARSLDLNDTKQKKALKALTTAGINTHLRRATSIARAITLQQSLPTWLGMAPLEDQRLHVELLEQYRNSVEEDKDYLHGITPLRSYVHGRLKTLLGNRFPAITLDPDDIQIIPDLNLTGPARSLTEFALNHVSVAQGSGFQVSSTTTQALPEGLDQAAVRQLMQSLNVVQSYAAQVTQTLSGATADAEGRMQRFVKQLPWQLLQHAHELKLLQRLSSSAFDLLRQVLDMPDATARAAVQGAHAIARPLELIKTTGAAAVKALGLYLVSPGNAKAGPQILYAPYHPGGSPFIEFDTEASLVSALNTPGPLQDLLLRRLPDSEQSAFRNLFSSTVGQLSEITLGSSPIDGNLLTQLYHDNTRLLSQMLGSQLHAASQADWEAVKHLFGANIHRILGLLPGKLAYAQFLWNAYKDALHSAEALQDHHWKVALEEFIAGAAQLITLGRLSLEGWTDTAQATQENPGAPVATPIIAPKWSEIDSTAPLRTRLQPFETTVELKNLTKNSADGTYLDAASKKTYAPIAGKVYDVDKTGPAWRMIKDKEQGPVLLTAPDKQLVIDPDIHTVHFGKAMSKMHNQFAHARIAGEVLNIEARGMEDIRARHPEKARMIVQAIDMARYYAFNSLHNMTQLRRFVPGTRLDTFLKDFFGVGQVNAALLDKIKDAILPICNALVDPDEDWMNSHRFVVGSNRAPQDNLIAFVLDKDRQRHVHFTERFFDQQLDWYKSCLTEPFNVDGHSQAATLIHEFAHLFSAAVDIAYLEARRPFSDLVAPITAYGEAMKQSQLKFQREALSLNTPKEELFARWNSSLQSWISLDSIPESYHVGKAILRLTGSRTMDGAREAFLDGQNANFRADVILHNADSLAFLICEMGRQLDPVPVTSASGN</sequence>
<keyword evidence="2" id="KW-1185">Reference proteome</keyword>
<accession>A0A2S6FRP9</accession>
<name>A0A2S6FRP9_9PSED</name>
<dbReference type="InterPro" id="IPR024079">
    <property type="entry name" value="MetalloPept_cat_dom_sf"/>
</dbReference>
<organism evidence="1 2">
    <name type="scientific">Pseudomonas laurylsulfatiphila</name>
    <dbReference type="NCBI Taxonomy" id="2011015"/>
    <lineage>
        <taxon>Bacteria</taxon>
        <taxon>Pseudomonadati</taxon>
        <taxon>Pseudomonadota</taxon>
        <taxon>Gammaproteobacteria</taxon>
        <taxon>Pseudomonadales</taxon>
        <taxon>Pseudomonadaceae</taxon>
        <taxon>Pseudomonas</taxon>
    </lineage>
</organism>
<comment type="caution">
    <text evidence="1">The sequence shown here is derived from an EMBL/GenBank/DDBJ whole genome shotgun (WGS) entry which is preliminary data.</text>
</comment>
<dbReference type="GO" id="GO:0008237">
    <property type="term" value="F:metallopeptidase activity"/>
    <property type="evidence" value="ECO:0007669"/>
    <property type="project" value="InterPro"/>
</dbReference>
<dbReference type="EMBL" id="NIRS01000001">
    <property type="protein sequence ID" value="PPK40000.1"/>
    <property type="molecule type" value="Genomic_DNA"/>
</dbReference>
<evidence type="ECO:0000313" key="2">
    <source>
        <dbReference type="Proteomes" id="UP000238541"/>
    </source>
</evidence>
<gene>
    <name evidence="1" type="ORF">CD175_00730</name>
</gene>